<dbReference type="Gene3D" id="2.130.10.30">
    <property type="entry name" value="Regulator of chromosome condensation 1/beta-lactamase-inhibitor protein II"/>
    <property type="match status" value="2"/>
</dbReference>
<dbReference type="PROSITE" id="PS50012">
    <property type="entry name" value="RCC1_3"/>
    <property type="match status" value="2"/>
</dbReference>
<accession>A0ABN7TAV3</accession>
<dbReference type="EMBL" id="OU015567">
    <property type="protein sequence ID" value="CAG5113290.1"/>
    <property type="molecule type" value="Genomic_DNA"/>
</dbReference>
<feature type="repeat" description="RCC1" evidence="1">
    <location>
        <begin position="374"/>
        <end position="429"/>
    </location>
</feature>
<sequence length="540" mass="59536">MNDEFLPPVDDGFVKKTASPEKFHQGRHADILKARESNLAPVEVHTVGSNQFGQCGILRDVRKIPVDNTLGSSFQENQKKLADSNHEWHQQFKLVSAEDVPREIEKFENAFGASGRKTKPYQFTNIAAGRQNSLAIGWRRGVQVGRRDWRVFASGLNHFNQLGKHVTVSAPRDMDGNILKNQFDERGFRITGEQEEDEIQEEVLAAFREIDFSSLGIPNIYRPSHISSGGGHSAVVFCHEEYDPFGDPQENISRVTQYPNLLVMLGNNDFGQCGHEFHSFQQVIHTQKFFNKKFETVWNPVKVFCGENHTLVFSKNVATKPELGWRIFSFGLNESGQLGVGDFSDRLAPSIVNVPPLTQLSTRGDFNLGVDLFGNIWGWGENSGGIFGSFTTDGAVTKPISLSLVAKQLDSKPIGIAAGTQAAIILTAKGSVYTFGTGLLGHSGAMTAQTSPLPVKIDQQFFGRSKPVAVFAGDKTFGVLTETGELFNWGQGRSNCIGIYQEASAKQNQPFPWKVTRGVGEKTILDLCLGYDHSVALVIP</sequence>
<proteinExistence type="predicted"/>
<reference evidence="2 3" key="1">
    <citation type="submission" date="2021-04" db="EMBL/GenBank/DDBJ databases">
        <authorList>
            <person name="Bliznina A."/>
        </authorList>
    </citation>
    <scope>NUCLEOTIDE SEQUENCE [LARGE SCALE GENOMIC DNA]</scope>
</reference>
<keyword evidence="3" id="KW-1185">Reference proteome</keyword>
<protein>
    <submittedName>
        <fullName evidence="2">Oidioi.mRNA.OKI2018_I69.chr2.g7408.t1.cds</fullName>
    </submittedName>
</protein>
<dbReference type="InterPro" id="IPR009091">
    <property type="entry name" value="RCC1/BLIP-II"/>
</dbReference>
<name>A0ABN7TAV3_OIKDI</name>
<feature type="repeat" description="RCC1" evidence="1">
    <location>
        <begin position="484"/>
        <end position="540"/>
    </location>
</feature>
<gene>
    <name evidence="2" type="ORF">OKIOD_LOCUS16173</name>
</gene>
<dbReference type="PANTHER" id="PTHR46337:SF1">
    <property type="entry name" value="RCC1-LIKE G EXCHANGING FACTOR-LIKE PROTEIN"/>
    <property type="match status" value="1"/>
</dbReference>
<dbReference type="Proteomes" id="UP001158576">
    <property type="component" value="Chromosome 2"/>
</dbReference>
<dbReference type="SUPFAM" id="SSF50985">
    <property type="entry name" value="RCC1/BLIP-II"/>
    <property type="match status" value="1"/>
</dbReference>
<organism evidence="2 3">
    <name type="scientific">Oikopleura dioica</name>
    <name type="common">Tunicate</name>
    <dbReference type="NCBI Taxonomy" id="34765"/>
    <lineage>
        <taxon>Eukaryota</taxon>
        <taxon>Metazoa</taxon>
        <taxon>Chordata</taxon>
        <taxon>Tunicata</taxon>
        <taxon>Appendicularia</taxon>
        <taxon>Copelata</taxon>
        <taxon>Oikopleuridae</taxon>
        <taxon>Oikopleura</taxon>
    </lineage>
</organism>
<evidence type="ECO:0000256" key="1">
    <source>
        <dbReference type="PROSITE-ProRule" id="PRU00235"/>
    </source>
</evidence>
<dbReference type="PRINTS" id="PR00633">
    <property type="entry name" value="RCCNDNSATION"/>
</dbReference>
<evidence type="ECO:0000313" key="2">
    <source>
        <dbReference type="EMBL" id="CAG5113290.1"/>
    </source>
</evidence>
<dbReference type="InterPro" id="IPR053035">
    <property type="entry name" value="Mitochondrial_GEF_domain"/>
</dbReference>
<dbReference type="PANTHER" id="PTHR46337">
    <property type="entry name" value="RCC1-LIKE G EXCHANGING FACTOR-LIKE PROTEIN"/>
    <property type="match status" value="1"/>
</dbReference>
<evidence type="ECO:0000313" key="3">
    <source>
        <dbReference type="Proteomes" id="UP001158576"/>
    </source>
</evidence>
<dbReference type="InterPro" id="IPR000408">
    <property type="entry name" value="Reg_chr_condens"/>
</dbReference>